<dbReference type="Gene3D" id="3.30.420.150">
    <property type="entry name" value="Exopolyphosphatase. Domain 2"/>
    <property type="match status" value="1"/>
</dbReference>
<feature type="domain" description="Ppx/GppA phosphatase N-terminal" evidence="2">
    <location>
        <begin position="17"/>
        <end position="307"/>
    </location>
</feature>
<reference evidence="4 5" key="1">
    <citation type="submission" date="2014-04" db="EMBL/GenBank/DDBJ databases">
        <title>Characterization and application of a salt tolerant electro-active bacterium.</title>
        <authorList>
            <person name="Yang L."/>
            <person name="Wei S."/>
            <person name="Tay Q.X.M."/>
        </authorList>
    </citation>
    <scope>NUCLEOTIDE SEQUENCE [LARGE SCALE GENOMIC DNA]</scope>
    <source>
        <strain evidence="4 5">LY1</strain>
    </source>
</reference>
<dbReference type="Pfam" id="PF21447">
    <property type="entry name" value="Ppx-GppA_III"/>
    <property type="match status" value="1"/>
</dbReference>
<dbReference type="Gene3D" id="3.30.420.40">
    <property type="match status" value="1"/>
</dbReference>
<evidence type="ECO:0000259" key="3">
    <source>
        <dbReference type="Pfam" id="PF21447"/>
    </source>
</evidence>
<sequence length="513" mass="57342">MNLAAIDIGTNSIHMIIVKVTSQRTFEILLQEKEMVKLGVGVFSNKEINPGAFALGIDTITRYVQLADKFGVDEIITAATSATREAKNGRDFLDRIIHEVGVIPQLISGKEEARLIFLAVKRAIDIGKDNALVLDIGGGSTEAVVGNQTEVIFKSSIKLGVLRLLDAVGHTGKMKKTELESIRNQIAGKANKTLSSAKYVGYKKVIGTSGTIRSFGEAIMNKMGKQIINSVNAEVIHKEDLDYLVHSLLKKDQDERSKIVGIGTSRSDAIHLGGVLLSTLLELIDAKEITLCDASLREGLIIDYLEKNVQKHSIVRSGVTLKEKSCLQLSIRYDTDIESKKHVAFLGLKVFDQLRSLHQMDDHFRELLYHASLIYDIGLFINFENYHKHSEYLILNGRLRGFNNEELIMLALLARYHRKSGPKKKHKKVKQLFKYQRKGLMMLAGILRLAVGLDKTKNQWVEDLSCNIAADNITIYAISDENIDMEIWEAQRYADTLLKVLKRPVIIAHSLPA</sequence>
<keyword evidence="1" id="KW-0378">Hydrolase</keyword>
<dbReference type="SUPFAM" id="SSF109604">
    <property type="entry name" value="HD-domain/PDEase-like"/>
    <property type="match status" value="1"/>
</dbReference>
<dbReference type="InterPro" id="IPR003695">
    <property type="entry name" value="Ppx_GppA_N"/>
</dbReference>
<dbReference type="Gene3D" id="1.10.3210.10">
    <property type="entry name" value="Hypothetical protein af1432"/>
    <property type="match status" value="1"/>
</dbReference>
<evidence type="ECO:0000313" key="5">
    <source>
        <dbReference type="Proteomes" id="UP000027821"/>
    </source>
</evidence>
<dbReference type="EMBL" id="JMIH01000004">
    <property type="protein sequence ID" value="KEO75754.1"/>
    <property type="molecule type" value="Genomic_DNA"/>
</dbReference>
<dbReference type="InterPro" id="IPR030673">
    <property type="entry name" value="PyroPPase_GppA_Ppx"/>
</dbReference>
<name>A0A074L3K4_9BACT</name>
<protein>
    <submittedName>
        <fullName evidence="4">Phosphatase</fullName>
    </submittedName>
</protein>
<gene>
    <name evidence="4" type="ORF">EL17_22270</name>
</gene>
<dbReference type="InterPro" id="IPR050273">
    <property type="entry name" value="GppA/Ppx_hydrolase"/>
</dbReference>
<proteinExistence type="predicted"/>
<dbReference type="InterPro" id="IPR048950">
    <property type="entry name" value="Ppx_GppA_C"/>
</dbReference>
<dbReference type="PIRSF" id="PIRSF001267">
    <property type="entry name" value="Pyrophosphatase_GppA_Ppx"/>
    <property type="match status" value="1"/>
</dbReference>
<dbReference type="Pfam" id="PF02541">
    <property type="entry name" value="Ppx-GppA"/>
    <property type="match status" value="1"/>
</dbReference>
<dbReference type="SUPFAM" id="SSF53067">
    <property type="entry name" value="Actin-like ATPase domain"/>
    <property type="match status" value="2"/>
</dbReference>
<keyword evidence="5" id="KW-1185">Reference proteome</keyword>
<dbReference type="GO" id="GO:0016462">
    <property type="term" value="F:pyrophosphatase activity"/>
    <property type="evidence" value="ECO:0007669"/>
    <property type="project" value="TreeGrafter"/>
</dbReference>
<evidence type="ECO:0000259" key="2">
    <source>
        <dbReference type="Pfam" id="PF02541"/>
    </source>
</evidence>
<dbReference type="CDD" id="cd24006">
    <property type="entry name" value="ASKHA_NBD_PPX_GppA"/>
    <property type="match status" value="1"/>
</dbReference>
<organism evidence="4 5">
    <name type="scientific">Anditalea andensis</name>
    <dbReference type="NCBI Taxonomy" id="1048983"/>
    <lineage>
        <taxon>Bacteria</taxon>
        <taxon>Pseudomonadati</taxon>
        <taxon>Bacteroidota</taxon>
        <taxon>Cytophagia</taxon>
        <taxon>Cytophagales</taxon>
        <taxon>Cytophagaceae</taxon>
        <taxon>Anditalea</taxon>
    </lineage>
</organism>
<dbReference type="RefSeq" id="WP_035068644.1">
    <property type="nucleotide sequence ID" value="NZ_JMIH01000004.1"/>
</dbReference>
<feature type="domain" description="Ppx/GppA phosphatase C-terminal" evidence="3">
    <location>
        <begin position="323"/>
        <end position="472"/>
    </location>
</feature>
<evidence type="ECO:0000256" key="1">
    <source>
        <dbReference type="ARBA" id="ARBA00022801"/>
    </source>
</evidence>
<dbReference type="PANTHER" id="PTHR30005">
    <property type="entry name" value="EXOPOLYPHOSPHATASE"/>
    <property type="match status" value="1"/>
</dbReference>
<dbReference type="Proteomes" id="UP000027821">
    <property type="component" value="Unassembled WGS sequence"/>
</dbReference>
<dbReference type="InterPro" id="IPR043129">
    <property type="entry name" value="ATPase_NBD"/>
</dbReference>
<evidence type="ECO:0000313" key="4">
    <source>
        <dbReference type="EMBL" id="KEO75754.1"/>
    </source>
</evidence>
<dbReference type="OrthoDB" id="9814545at2"/>
<accession>A0A074L3K4</accession>
<dbReference type="eggNOG" id="COG0248">
    <property type="taxonomic scope" value="Bacteria"/>
</dbReference>
<dbReference type="AlphaFoldDB" id="A0A074L3K4"/>
<dbReference type="PANTHER" id="PTHR30005:SF0">
    <property type="entry name" value="RETROGRADE REGULATION PROTEIN 2"/>
    <property type="match status" value="1"/>
</dbReference>
<comment type="caution">
    <text evidence="4">The sequence shown here is derived from an EMBL/GenBank/DDBJ whole genome shotgun (WGS) entry which is preliminary data.</text>
</comment>
<dbReference type="STRING" id="1048983.EL17_22270"/>